<evidence type="ECO:0000256" key="2">
    <source>
        <dbReference type="ARBA" id="ARBA00022692"/>
    </source>
</evidence>
<feature type="transmembrane region" description="Helical" evidence="5">
    <location>
        <begin position="7"/>
        <end position="28"/>
    </location>
</feature>
<evidence type="ECO:0000256" key="4">
    <source>
        <dbReference type="ARBA" id="ARBA00023136"/>
    </source>
</evidence>
<evidence type="ECO:0000256" key="1">
    <source>
        <dbReference type="ARBA" id="ARBA00004141"/>
    </source>
</evidence>
<keyword evidence="7" id="KW-1185">Reference proteome</keyword>
<proteinExistence type="inferred from homology"/>
<dbReference type="OrthoDB" id="5566440at2"/>
<reference evidence="6 7" key="2">
    <citation type="submission" date="2018-12" db="EMBL/GenBank/DDBJ databases">
        <title>Rhizobacter gummiphilus sp. nov., a rubber-degrading bacterium isolated from the soil of a botanical garden in Japan.</title>
        <authorList>
            <person name="Shunsuke S.S."/>
        </authorList>
    </citation>
    <scope>NUCLEOTIDE SEQUENCE [LARGE SCALE GENOMIC DNA]</scope>
    <source>
        <strain evidence="6 7">S-16</strain>
    </source>
</reference>
<feature type="transmembrane region" description="Helical" evidence="5">
    <location>
        <begin position="229"/>
        <end position="246"/>
    </location>
</feature>
<keyword evidence="2 5" id="KW-0812">Transmembrane</keyword>
<comment type="similarity">
    <text evidence="5">Belongs to the 4-toluene sulfonate uptake permease (TSUP) (TC 2.A.102) family.</text>
</comment>
<dbReference type="Pfam" id="PF01925">
    <property type="entry name" value="TauE"/>
    <property type="match status" value="1"/>
</dbReference>
<feature type="transmembrane region" description="Helical" evidence="5">
    <location>
        <begin position="196"/>
        <end position="217"/>
    </location>
</feature>
<evidence type="ECO:0000313" key="6">
    <source>
        <dbReference type="EMBL" id="RQP21954.1"/>
    </source>
</evidence>
<sequence>MDHSYAIGLVVLGLAVVQSLFGMGILVFGTPTLLLLGIEFSSVLGWLLPSSLAISALQVWGDRRKAAQTPSHLVIRYWSVAVPLLAALSFMLLSHMKASVELWVGLAMLTAAVLRGSDLIRQWLRGFILRHERAYLVLMGAFHGFTNMGGAALAIYSSSVTDNKHAMRALISRYYLLFGSIQIVALVLLQPASLRALGLALAPLSALIYVFLGSWAFERLKASIYERAFTGFIAAYGLALLGKNYLR</sequence>
<dbReference type="RefSeq" id="WP_124543369.1">
    <property type="nucleotide sequence ID" value="NZ_QUSW01000009.1"/>
</dbReference>
<keyword evidence="4 5" id="KW-0472">Membrane</keyword>
<comment type="caution">
    <text evidence="6">The sequence shown here is derived from an EMBL/GenBank/DDBJ whole genome shotgun (WGS) entry which is preliminary data.</text>
</comment>
<feature type="transmembrane region" description="Helical" evidence="5">
    <location>
        <begin position="170"/>
        <end position="189"/>
    </location>
</feature>
<gene>
    <name evidence="6" type="ORF">DZC73_26360</name>
</gene>
<evidence type="ECO:0000256" key="5">
    <source>
        <dbReference type="RuleBase" id="RU363041"/>
    </source>
</evidence>
<keyword evidence="5" id="KW-1003">Cell membrane</keyword>
<feature type="transmembrane region" description="Helical" evidence="5">
    <location>
        <begin position="135"/>
        <end position="158"/>
    </location>
</feature>
<feature type="transmembrane region" description="Helical" evidence="5">
    <location>
        <begin position="98"/>
        <end position="114"/>
    </location>
</feature>
<organism evidence="6 7">
    <name type="scientific">Piscinibacter terrae</name>
    <dbReference type="NCBI Taxonomy" id="2496871"/>
    <lineage>
        <taxon>Bacteria</taxon>
        <taxon>Pseudomonadati</taxon>
        <taxon>Pseudomonadota</taxon>
        <taxon>Betaproteobacteria</taxon>
        <taxon>Burkholderiales</taxon>
        <taxon>Sphaerotilaceae</taxon>
        <taxon>Piscinibacter</taxon>
    </lineage>
</organism>
<protein>
    <recommendedName>
        <fullName evidence="5">Probable membrane transporter protein</fullName>
    </recommendedName>
</protein>
<feature type="transmembrane region" description="Helical" evidence="5">
    <location>
        <begin position="40"/>
        <end position="61"/>
    </location>
</feature>
<feature type="transmembrane region" description="Helical" evidence="5">
    <location>
        <begin position="73"/>
        <end position="92"/>
    </location>
</feature>
<dbReference type="GO" id="GO:0005886">
    <property type="term" value="C:plasma membrane"/>
    <property type="evidence" value="ECO:0007669"/>
    <property type="project" value="UniProtKB-SubCell"/>
</dbReference>
<evidence type="ECO:0000313" key="7">
    <source>
        <dbReference type="Proteomes" id="UP000267464"/>
    </source>
</evidence>
<comment type="subcellular location">
    <subcellularLocation>
        <location evidence="5">Cell membrane</location>
        <topology evidence="5">Multi-pass membrane protein</topology>
    </subcellularLocation>
    <subcellularLocation>
        <location evidence="1">Membrane</location>
        <topology evidence="1">Multi-pass membrane protein</topology>
    </subcellularLocation>
</comment>
<dbReference type="AlphaFoldDB" id="A0A3N7HIU4"/>
<name>A0A3N7HIU4_9BURK</name>
<evidence type="ECO:0000256" key="3">
    <source>
        <dbReference type="ARBA" id="ARBA00022989"/>
    </source>
</evidence>
<accession>A0A3N7HIU4</accession>
<dbReference type="Proteomes" id="UP000267464">
    <property type="component" value="Unassembled WGS sequence"/>
</dbReference>
<dbReference type="InterPro" id="IPR002781">
    <property type="entry name" value="TM_pro_TauE-like"/>
</dbReference>
<keyword evidence="3 5" id="KW-1133">Transmembrane helix</keyword>
<dbReference type="EMBL" id="QUSW01000009">
    <property type="protein sequence ID" value="RQP21954.1"/>
    <property type="molecule type" value="Genomic_DNA"/>
</dbReference>
<reference evidence="6 7" key="1">
    <citation type="submission" date="2018-08" db="EMBL/GenBank/DDBJ databases">
        <authorList>
            <person name="Khan S.A."/>
            <person name="Jeon C.O."/>
            <person name="Chun B.H."/>
            <person name="Jeong S.E."/>
        </authorList>
    </citation>
    <scope>NUCLEOTIDE SEQUENCE [LARGE SCALE GENOMIC DNA]</scope>
    <source>
        <strain evidence="6 7">S-16</strain>
    </source>
</reference>